<accession>A0A8H7U780</accession>
<dbReference type="AlphaFoldDB" id="A0A8H7U780"/>
<comment type="caution">
    <text evidence="1">The sequence shown here is derived from an EMBL/GenBank/DDBJ whole genome shotgun (WGS) entry which is preliminary data.</text>
</comment>
<dbReference type="EMBL" id="JAEPRA010000019">
    <property type="protein sequence ID" value="KAG2173421.1"/>
    <property type="molecule type" value="Genomic_DNA"/>
</dbReference>
<dbReference type="Proteomes" id="UP000612746">
    <property type="component" value="Unassembled WGS sequence"/>
</dbReference>
<proteinExistence type="predicted"/>
<keyword evidence="2" id="KW-1185">Reference proteome</keyword>
<evidence type="ECO:0000313" key="1">
    <source>
        <dbReference type="EMBL" id="KAG2173421.1"/>
    </source>
</evidence>
<organism evidence="1 2">
    <name type="scientific">Umbelopsis vinacea</name>
    <dbReference type="NCBI Taxonomy" id="44442"/>
    <lineage>
        <taxon>Eukaryota</taxon>
        <taxon>Fungi</taxon>
        <taxon>Fungi incertae sedis</taxon>
        <taxon>Mucoromycota</taxon>
        <taxon>Mucoromycotina</taxon>
        <taxon>Umbelopsidomycetes</taxon>
        <taxon>Umbelopsidales</taxon>
        <taxon>Umbelopsidaceae</taxon>
        <taxon>Umbelopsis</taxon>
    </lineage>
</organism>
<sequence length="157" mass="17725">MSPWFLLTSMTMLKIPANAFRHRMVAGACKNQRGYSEQRNSLICFLASGISTIQSIRIGVILSNLIVGILIASRVTGGLSADLYAFDWIVTSYLLIKQFRRDHKQPESRPNSYPVPQFSYHTSEDLPMTSGHIIPYISEMTMTPLCAQCEKNVQHTR</sequence>
<gene>
    <name evidence="1" type="ORF">INT44_008773</name>
</gene>
<protein>
    <submittedName>
        <fullName evidence="1">Uncharacterized protein</fullName>
    </submittedName>
</protein>
<name>A0A8H7U780_9FUNG</name>
<dbReference type="OrthoDB" id="5587891at2759"/>
<reference evidence="1" key="1">
    <citation type="submission" date="2020-12" db="EMBL/GenBank/DDBJ databases">
        <title>Metabolic potential, ecology and presence of endohyphal bacteria is reflected in genomic diversity of Mucoromycotina.</title>
        <authorList>
            <person name="Muszewska A."/>
            <person name="Okrasinska A."/>
            <person name="Steczkiewicz K."/>
            <person name="Drgas O."/>
            <person name="Orlowska M."/>
            <person name="Perlinska-Lenart U."/>
            <person name="Aleksandrzak-Piekarczyk T."/>
            <person name="Szatraj K."/>
            <person name="Zielenkiewicz U."/>
            <person name="Pilsyk S."/>
            <person name="Malc E."/>
            <person name="Mieczkowski P."/>
            <person name="Kruszewska J.S."/>
            <person name="Biernat P."/>
            <person name="Pawlowska J."/>
        </authorList>
    </citation>
    <scope>NUCLEOTIDE SEQUENCE</scope>
    <source>
        <strain evidence="1">WA0000051536</strain>
    </source>
</reference>
<evidence type="ECO:0000313" key="2">
    <source>
        <dbReference type="Proteomes" id="UP000612746"/>
    </source>
</evidence>